<feature type="transmembrane region" description="Helical" evidence="5">
    <location>
        <begin position="93"/>
        <end position="113"/>
    </location>
</feature>
<evidence type="ECO:0000256" key="1">
    <source>
        <dbReference type="ARBA" id="ARBA00022679"/>
    </source>
</evidence>
<keyword evidence="7" id="KW-0067">ATP-binding</keyword>
<feature type="transmembrane region" description="Helical" evidence="5">
    <location>
        <begin position="158"/>
        <end position="177"/>
    </location>
</feature>
<evidence type="ECO:0000256" key="2">
    <source>
        <dbReference type="ARBA" id="ARBA00022777"/>
    </source>
</evidence>
<dbReference type="Pfam" id="PF04024">
    <property type="entry name" value="PspC"/>
    <property type="match status" value="1"/>
</dbReference>
<feature type="domain" description="Phage shock protein PspC N-terminal" evidence="6">
    <location>
        <begin position="22"/>
        <end position="75"/>
    </location>
</feature>
<feature type="transmembrane region" description="Helical" evidence="5">
    <location>
        <begin position="183"/>
        <end position="204"/>
    </location>
</feature>
<evidence type="ECO:0000313" key="7">
    <source>
        <dbReference type="EMBL" id="MDN4599224.1"/>
    </source>
</evidence>
<keyword evidence="5" id="KW-0812">Transmembrane</keyword>
<keyword evidence="5" id="KW-0472">Membrane</keyword>
<feature type="transmembrane region" description="Helical" evidence="5">
    <location>
        <begin position="119"/>
        <end position="137"/>
    </location>
</feature>
<dbReference type="InterPro" id="IPR050482">
    <property type="entry name" value="Sensor_HK_TwoCompSys"/>
</dbReference>
<dbReference type="PANTHER" id="PTHR24421">
    <property type="entry name" value="NITRATE/NITRITE SENSOR PROTEIN NARX-RELATED"/>
    <property type="match status" value="1"/>
</dbReference>
<organism evidence="7 8">
    <name type="scientific">Leifsonia virtsii</name>
    <dbReference type="NCBI Taxonomy" id="3035915"/>
    <lineage>
        <taxon>Bacteria</taxon>
        <taxon>Bacillati</taxon>
        <taxon>Actinomycetota</taxon>
        <taxon>Actinomycetes</taxon>
        <taxon>Micrococcales</taxon>
        <taxon>Microbacteriaceae</taxon>
        <taxon>Leifsonia</taxon>
    </lineage>
</organism>
<feature type="transmembrane region" description="Helical" evidence="5">
    <location>
        <begin position="50"/>
        <end position="72"/>
    </location>
</feature>
<dbReference type="Proteomes" id="UP001174210">
    <property type="component" value="Unassembled WGS sequence"/>
</dbReference>
<feature type="region of interest" description="Disordered" evidence="4">
    <location>
        <begin position="1"/>
        <end position="20"/>
    </location>
</feature>
<keyword evidence="5" id="KW-1133">Transmembrane helix</keyword>
<dbReference type="InterPro" id="IPR036890">
    <property type="entry name" value="HATPase_C_sf"/>
</dbReference>
<evidence type="ECO:0000256" key="3">
    <source>
        <dbReference type="ARBA" id="ARBA00023012"/>
    </source>
</evidence>
<keyword evidence="8" id="KW-1185">Reference proteome</keyword>
<keyword evidence="7" id="KW-0547">Nucleotide-binding</keyword>
<evidence type="ECO:0000256" key="4">
    <source>
        <dbReference type="SAM" id="MobiDB-lite"/>
    </source>
</evidence>
<evidence type="ECO:0000259" key="6">
    <source>
        <dbReference type="Pfam" id="PF04024"/>
    </source>
</evidence>
<dbReference type="InterPro" id="IPR007168">
    <property type="entry name" value="Phageshock_PspC_N"/>
</dbReference>
<reference evidence="7" key="1">
    <citation type="submission" date="2023-03" db="EMBL/GenBank/DDBJ databases">
        <title>MT1 and MT2 Draft Genomes of Novel Species.</title>
        <authorList>
            <person name="Venkateswaran K."/>
        </authorList>
    </citation>
    <scope>NUCLEOTIDE SEQUENCE</scope>
    <source>
        <strain evidence="7">F6_8S_P_1A</strain>
    </source>
</reference>
<keyword evidence="3" id="KW-0902">Two-component regulatory system</keyword>
<sequence>MSSSAPAGPSAGPSAGARRPPLARPRSCWVSGVSVALADHLGWPVAAVRWAFVGASFLGGAGLLLYLWFWALTPLRPPSGSDPADGVRRRVNVPWVLAGAGAASGVAAVVLAAGGATAAGFGTLAAAVALLVLAVAWDTLADEEPASSAPLSPTVFRIACGAFLVVVALAIAFTQNVGGSGMLWLGILVATFAGAAVLLAPWAVRLWRELISERTARIKEEQRAEMAAHLHDSVLQTLALIQNRAGASSEVGRIARAQERELREWLFADAPGSAREERDIAAELREVAAALEVDHAVHFDIVTVGEPVRDAPSELGAAAREAMLNAARHAGGEVSVYIESAPASGQAPARVDVFVRDRGPGFDLNALPEGRLGVRESIIGRMRRAGGQAVVNARATGTEIQLTIDIPSETT</sequence>
<evidence type="ECO:0000256" key="5">
    <source>
        <dbReference type="SAM" id="Phobius"/>
    </source>
</evidence>
<comment type="caution">
    <text evidence="7">The sequence shown here is derived from an EMBL/GenBank/DDBJ whole genome shotgun (WGS) entry which is preliminary data.</text>
</comment>
<dbReference type="EMBL" id="JAROCB010000005">
    <property type="protein sequence ID" value="MDN4599224.1"/>
    <property type="molecule type" value="Genomic_DNA"/>
</dbReference>
<dbReference type="Gene3D" id="3.30.565.10">
    <property type="entry name" value="Histidine kinase-like ATPase, C-terminal domain"/>
    <property type="match status" value="1"/>
</dbReference>
<gene>
    <name evidence="7" type="ORF">P5G59_18880</name>
</gene>
<dbReference type="GO" id="GO:0005524">
    <property type="term" value="F:ATP binding"/>
    <property type="evidence" value="ECO:0007669"/>
    <property type="project" value="UniProtKB-KW"/>
</dbReference>
<dbReference type="PANTHER" id="PTHR24421:SF61">
    <property type="entry name" value="OXYGEN SENSOR HISTIDINE KINASE NREB"/>
    <property type="match status" value="1"/>
</dbReference>
<proteinExistence type="predicted"/>
<keyword evidence="1" id="KW-0808">Transferase</keyword>
<accession>A0ABT8J2C1</accession>
<keyword evidence="2" id="KW-0418">Kinase</keyword>
<name>A0ABT8J2C1_9MICO</name>
<dbReference type="RefSeq" id="WP_301220570.1">
    <property type="nucleotide sequence ID" value="NZ_JAROCB010000005.1"/>
</dbReference>
<protein>
    <submittedName>
        <fullName evidence="7">ATP-binding protein</fullName>
    </submittedName>
</protein>
<dbReference type="SUPFAM" id="SSF55874">
    <property type="entry name" value="ATPase domain of HSP90 chaperone/DNA topoisomerase II/histidine kinase"/>
    <property type="match status" value="1"/>
</dbReference>
<evidence type="ECO:0000313" key="8">
    <source>
        <dbReference type="Proteomes" id="UP001174210"/>
    </source>
</evidence>